<evidence type="ECO:0000259" key="5">
    <source>
        <dbReference type="PROSITE" id="PS50929"/>
    </source>
</evidence>
<feature type="transmembrane region" description="Helical" evidence="4">
    <location>
        <begin position="45"/>
        <end position="63"/>
    </location>
</feature>
<dbReference type="GO" id="GO:0140359">
    <property type="term" value="F:ABC-type transporter activity"/>
    <property type="evidence" value="ECO:0007669"/>
    <property type="project" value="InterPro"/>
</dbReference>
<evidence type="ECO:0000256" key="3">
    <source>
        <dbReference type="ARBA" id="ARBA00023136"/>
    </source>
</evidence>
<dbReference type="SUPFAM" id="SSF90123">
    <property type="entry name" value="ABC transporter transmembrane region"/>
    <property type="match status" value="1"/>
</dbReference>
<sequence>MLVSTCCESGVQALRSSLDIVTSAVAVFSMNIDKIKDGVGDKVGLILRGVTMFATCLVIAFAFEWRITLVMIGLAPLSAVLMSLSSRK</sequence>
<evidence type="ECO:0000256" key="4">
    <source>
        <dbReference type="SAM" id="Phobius"/>
    </source>
</evidence>
<dbReference type="GO" id="GO:0005524">
    <property type="term" value="F:ATP binding"/>
    <property type="evidence" value="ECO:0007669"/>
    <property type="project" value="InterPro"/>
</dbReference>
<dbReference type="InterPro" id="IPR036640">
    <property type="entry name" value="ABC1_TM_sf"/>
</dbReference>
<evidence type="ECO:0000313" key="6">
    <source>
        <dbReference type="Proteomes" id="UP000887564"/>
    </source>
</evidence>
<keyword evidence="2 4" id="KW-1133">Transmembrane helix</keyword>
<dbReference type="Pfam" id="PF00664">
    <property type="entry name" value="ABC_membrane"/>
    <property type="match status" value="1"/>
</dbReference>
<feature type="transmembrane region" description="Helical" evidence="4">
    <location>
        <begin position="69"/>
        <end position="86"/>
    </location>
</feature>
<proteinExistence type="predicted"/>
<dbReference type="InterPro" id="IPR011527">
    <property type="entry name" value="ABC1_TM_dom"/>
</dbReference>
<dbReference type="WBParaSite" id="PEQ_0001260401-mRNA-1">
    <property type="protein sequence ID" value="PEQ_0001260401-mRNA-1"/>
    <property type="gene ID" value="PEQ_0001260401"/>
</dbReference>
<name>A0A914S606_PAREQ</name>
<evidence type="ECO:0000256" key="1">
    <source>
        <dbReference type="ARBA" id="ARBA00022692"/>
    </source>
</evidence>
<keyword evidence="3 4" id="KW-0472">Membrane</keyword>
<accession>A0A914S606</accession>
<keyword evidence="6" id="KW-1185">Reference proteome</keyword>
<keyword evidence="1 4" id="KW-0812">Transmembrane</keyword>
<protein>
    <submittedName>
        <fullName evidence="7">ABC transmembrane type-1 domain-containing protein</fullName>
    </submittedName>
</protein>
<dbReference type="GO" id="GO:0016020">
    <property type="term" value="C:membrane"/>
    <property type="evidence" value="ECO:0007669"/>
    <property type="project" value="InterPro"/>
</dbReference>
<dbReference type="Gene3D" id="1.20.1560.10">
    <property type="entry name" value="ABC transporter type 1, transmembrane domain"/>
    <property type="match status" value="1"/>
</dbReference>
<dbReference type="Proteomes" id="UP000887564">
    <property type="component" value="Unplaced"/>
</dbReference>
<dbReference type="AlphaFoldDB" id="A0A914S606"/>
<evidence type="ECO:0000313" key="7">
    <source>
        <dbReference type="WBParaSite" id="PEQ_0001260401-mRNA-1"/>
    </source>
</evidence>
<evidence type="ECO:0000256" key="2">
    <source>
        <dbReference type="ARBA" id="ARBA00022989"/>
    </source>
</evidence>
<feature type="domain" description="ABC transmembrane type-1" evidence="5">
    <location>
        <begin position="25"/>
        <end position="88"/>
    </location>
</feature>
<dbReference type="PROSITE" id="PS50929">
    <property type="entry name" value="ABC_TM1F"/>
    <property type="match status" value="1"/>
</dbReference>
<reference evidence="7" key="1">
    <citation type="submission" date="2022-11" db="UniProtKB">
        <authorList>
            <consortium name="WormBaseParasite"/>
        </authorList>
    </citation>
    <scope>IDENTIFICATION</scope>
</reference>
<organism evidence="6 7">
    <name type="scientific">Parascaris equorum</name>
    <name type="common">Equine roundworm</name>
    <dbReference type="NCBI Taxonomy" id="6256"/>
    <lineage>
        <taxon>Eukaryota</taxon>
        <taxon>Metazoa</taxon>
        <taxon>Ecdysozoa</taxon>
        <taxon>Nematoda</taxon>
        <taxon>Chromadorea</taxon>
        <taxon>Rhabditida</taxon>
        <taxon>Spirurina</taxon>
        <taxon>Ascaridomorpha</taxon>
        <taxon>Ascaridoidea</taxon>
        <taxon>Ascarididae</taxon>
        <taxon>Parascaris</taxon>
    </lineage>
</organism>